<organism evidence="1 2">
    <name type="scientific">Telmatocola sphagniphila</name>
    <dbReference type="NCBI Taxonomy" id="1123043"/>
    <lineage>
        <taxon>Bacteria</taxon>
        <taxon>Pseudomonadati</taxon>
        <taxon>Planctomycetota</taxon>
        <taxon>Planctomycetia</taxon>
        <taxon>Gemmatales</taxon>
        <taxon>Gemmataceae</taxon>
    </lineage>
</organism>
<reference evidence="1" key="1">
    <citation type="submission" date="2021-05" db="EMBL/GenBank/DDBJ databases">
        <title>Complete genome sequence of the cellulolytic planctomycete Telmatocola sphagniphila SP2T and characterization of the first cellulase from planctomycetes.</title>
        <authorList>
            <person name="Rakitin A.L."/>
            <person name="Beletsky A.V."/>
            <person name="Naumoff D.G."/>
            <person name="Kulichevskaya I.S."/>
            <person name="Mardanov A.V."/>
            <person name="Ravin N.V."/>
            <person name="Dedysh S.N."/>
        </authorList>
    </citation>
    <scope>NUCLEOTIDE SEQUENCE</scope>
    <source>
        <strain evidence="1">SP2T</strain>
    </source>
</reference>
<keyword evidence="2" id="KW-1185">Reference proteome</keyword>
<proteinExistence type="predicted"/>
<gene>
    <name evidence="1" type="ORF">KIH39_00050</name>
</gene>
<dbReference type="Proteomes" id="UP000676194">
    <property type="component" value="Chromosome"/>
</dbReference>
<name>A0A8E6B718_9BACT</name>
<dbReference type="AlphaFoldDB" id="A0A8E6B718"/>
<evidence type="ECO:0000313" key="2">
    <source>
        <dbReference type="Proteomes" id="UP000676194"/>
    </source>
</evidence>
<dbReference type="EMBL" id="CP074694">
    <property type="protein sequence ID" value="QVL32346.1"/>
    <property type="molecule type" value="Genomic_DNA"/>
</dbReference>
<dbReference type="RefSeq" id="WP_213497213.1">
    <property type="nucleotide sequence ID" value="NZ_CP074694.1"/>
</dbReference>
<accession>A0A8E6B718</accession>
<sequence>MASIKTNISLTGTIQVADNTAGPFTRQANGTLGETGGVPRPIWAFQNPAATGAFMTTKTVLAGASLDLDFFSGTLMEMAAIPLVWSRLLFLLCQVVKPDGIKLIQVGPQGVANSVDLRMGGVAAANSQASADTVLCTNGLVGYAVAAGSKIVRIKNISAVDLDVSVLAIGKV</sequence>
<evidence type="ECO:0000313" key="1">
    <source>
        <dbReference type="EMBL" id="QVL32346.1"/>
    </source>
</evidence>
<protein>
    <submittedName>
        <fullName evidence="1">Uncharacterized protein</fullName>
    </submittedName>
</protein>
<dbReference type="KEGG" id="tsph:KIH39_00050"/>